<dbReference type="GO" id="GO:0008236">
    <property type="term" value="F:serine-type peptidase activity"/>
    <property type="evidence" value="ECO:0007669"/>
    <property type="project" value="InterPro"/>
</dbReference>
<dbReference type="CDD" id="cd07563">
    <property type="entry name" value="Peptidase_S41_IRBP"/>
    <property type="match status" value="1"/>
</dbReference>
<dbReference type="Proteomes" id="UP000276888">
    <property type="component" value="Chromosome"/>
</dbReference>
<dbReference type="AlphaFoldDB" id="A0A3S9WDD5"/>
<dbReference type="SMART" id="SM00245">
    <property type="entry name" value="TSPc"/>
    <property type="match status" value="1"/>
</dbReference>
<evidence type="ECO:0000259" key="1">
    <source>
        <dbReference type="SMART" id="SM00245"/>
    </source>
</evidence>
<dbReference type="InterPro" id="IPR029045">
    <property type="entry name" value="ClpP/crotonase-like_dom_sf"/>
</dbReference>
<dbReference type="EMBL" id="CP031423">
    <property type="protein sequence ID" value="AZS38030.1"/>
    <property type="molecule type" value="Genomic_DNA"/>
</dbReference>
<proteinExistence type="predicted"/>
<dbReference type="Gene3D" id="3.30.750.44">
    <property type="match status" value="1"/>
</dbReference>
<accession>A0A3S9WDD5</accession>
<sequence>MPSHRALQNALADTIEAHYVFPEVAAAVAAEVRSWDAAGDEPPFEEWTRRLRLFDRHFRVVREAPTPVAREVQAGDTGAFLRTHPRGQIGVLVISEFVDPDERGRAEELAEALRWLADFDAAIVDVRGNHGGWPTMVAAVAGPLLGQPPVHVVDFTTRTGVETSYTTPADDDSALTWMPLAVLIDGGTASAAESFAYLLSTTRRAVIVGERSAGAANPGTFFDTGAGFAVFVSTGAPLDPRTSTNWEAVGVAPDHDVPSSDAEDAAVEVLTEQLTHRPAP</sequence>
<evidence type="ECO:0000313" key="2">
    <source>
        <dbReference type="EMBL" id="AZS38030.1"/>
    </source>
</evidence>
<name>A0A3S9WDD5_9MICO</name>
<dbReference type="RefSeq" id="WP_127096509.1">
    <property type="nucleotide sequence ID" value="NZ_CP031423.1"/>
</dbReference>
<dbReference type="SUPFAM" id="SSF52096">
    <property type="entry name" value="ClpP/crotonase"/>
    <property type="match status" value="1"/>
</dbReference>
<dbReference type="Pfam" id="PF03572">
    <property type="entry name" value="Peptidase_S41"/>
    <property type="match status" value="1"/>
</dbReference>
<protein>
    <recommendedName>
        <fullName evidence="1">Tail specific protease domain-containing protein</fullName>
    </recommendedName>
</protein>
<feature type="domain" description="Tail specific protease" evidence="1">
    <location>
        <begin position="55"/>
        <end position="258"/>
    </location>
</feature>
<dbReference type="KEGG" id="mlv:CVS47_02680"/>
<reference evidence="2 3" key="1">
    <citation type="submission" date="2018-08" db="EMBL/GenBank/DDBJ databases">
        <title>Microbacterium lemovicicum sp. nov., a bacterium isolated from a natural uranium-rich soil.</title>
        <authorList>
            <person name="ORTET P."/>
        </authorList>
    </citation>
    <scope>NUCLEOTIDE SEQUENCE [LARGE SCALE GENOMIC DNA]</scope>
    <source>
        <strain evidence="2 3">Viu22</strain>
    </source>
</reference>
<dbReference type="InterPro" id="IPR005151">
    <property type="entry name" value="Tail-specific_protease"/>
</dbReference>
<dbReference type="PANTHER" id="PTHR11261">
    <property type="entry name" value="INTERPHOTORECEPTOR RETINOID-BINDING PROTEIN"/>
    <property type="match status" value="1"/>
</dbReference>
<keyword evidence="3" id="KW-1185">Reference proteome</keyword>
<dbReference type="GO" id="GO:0006508">
    <property type="term" value="P:proteolysis"/>
    <property type="evidence" value="ECO:0007669"/>
    <property type="project" value="InterPro"/>
</dbReference>
<gene>
    <name evidence="2" type="ORF">CVS47_02680</name>
</gene>
<organism evidence="2 3">
    <name type="scientific">Microbacterium lemovicicum</name>
    <dbReference type="NCBI Taxonomy" id="1072463"/>
    <lineage>
        <taxon>Bacteria</taxon>
        <taxon>Bacillati</taxon>
        <taxon>Actinomycetota</taxon>
        <taxon>Actinomycetes</taxon>
        <taxon>Micrococcales</taxon>
        <taxon>Microbacteriaceae</taxon>
        <taxon>Microbacterium</taxon>
    </lineage>
</organism>
<dbReference type="PANTHER" id="PTHR11261:SF3">
    <property type="entry name" value="RETINOL-BINDING PROTEIN 3"/>
    <property type="match status" value="1"/>
</dbReference>
<evidence type="ECO:0000313" key="3">
    <source>
        <dbReference type="Proteomes" id="UP000276888"/>
    </source>
</evidence>
<dbReference type="Gene3D" id="3.90.226.10">
    <property type="entry name" value="2-enoyl-CoA Hydratase, Chain A, domain 1"/>
    <property type="match status" value="1"/>
</dbReference>
<dbReference type="OrthoDB" id="6397760at2"/>